<name>A0A7S3F969_9VIRI</name>
<evidence type="ECO:0008006" key="4">
    <source>
        <dbReference type="Google" id="ProtNLM"/>
    </source>
</evidence>
<evidence type="ECO:0000256" key="2">
    <source>
        <dbReference type="SAM" id="Phobius"/>
    </source>
</evidence>
<proteinExistence type="predicted"/>
<protein>
    <recommendedName>
        <fullName evidence="4">Letm1 RBD domain-containing protein</fullName>
    </recommendedName>
</protein>
<keyword evidence="2" id="KW-0812">Transmembrane</keyword>
<gene>
    <name evidence="3" type="ORF">PSIN1315_LOCUS3899</name>
</gene>
<feature type="compositionally biased region" description="Gly residues" evidence="1">
    <location>
        <begin position="692"/>
        <end position="703"/>
    </location>
</feature>
<feature type="region of interest" description="Disordered" evidence="1">
    <location>
        <begin position="85"/>
        <end position="108"/>
    </location>
</feature>
<keyword evidence="2" id="KW-1133">Transmembrane helix</keyword>
<feature type="region of interest" description="Disordered" evidence="1">
    <location>
        <begin position="197"/>
        <end position="229"/>
    </location>
</feature>
<evidence type="ECO:0000313" key="3">
    <source>
        <dbReference type="EMBL" id="CAE0132339.1"/>
    </source>
</evidence>
<reference evidence="3" key="1">
    <citation type="submission" date="2021-01" db="EMBL/GenBank/DDBJ databases">
        <authorList>
            <person name="Corre E."/>
            <person name="Pelletier E."/>
            <person name="Niang G."/>
            <person name="Scheremetjew M."/>
            <person name="Finn R."/>
            <person name="Kale V."/>
            <person name="Holt S."/>
            <person name="Cochrane G."/>
            <person name="Meng A."/>
            <person name="Brown T."/>
            <person name="Cohen L."/>
        </authorList>
    </citation>
    <scope>NUCLEOTIDE SEQUENCE</scope>
    <source>
        <strain evidence="3">RCC927</strain>
    </source>
</reference>
<organism evidence="3">
    <name type="scientific">Prasinoderma singulare</name>
    <dbReference type="NCBI Taxonomy" id="676789"/>
    <lineage>
        <taxon>Eukaryota</taxon>
        <taxon>Viridiplantae</taxon>
        <taxon>Prasinodermophyta</taxon>
        <taxon>Prasinodermophyceae</taxon>
        <taxon>Prasinodermales</taxon>
        <taxon>Prasinodermaceae</taxon>
        <taxon>Prasinoderma</taxon>
    </lineage>
</organism>
<sequence>MPEAARPEAGVSVPTPQASGSADEASEAPQDALQAPKPAQLSPRVARLRALFALRRVYRAVIRASQLRATADKMIAERDWLTEQGTKGKERKAGADHAADKSEPLEGRRLREARRREARELESAERALATVEAMGALSVALERAWTEAQELDAMRLYAPEDADAVPRVEGVVREYATMLQNSARSLQDALTEAERAALRRRDEEERLSRERTDAGESNAQDAASGLQRSVDGATATVEDLLDSLGGLPGWLPGAMGEWRRAAAGSDYKIILEDGRLELSQLTLAASRAREVAGAFWLRLNGRRAPVGSAVAVTAAQAALPRPLSEAEASEIRRGELVAEADVLERKLSEAAARRERALRGAGGKSSEGSYGFDRLARARLAGEMRQMDDDVSATRRSLAVPLIEAELERVYSELESEALDFAEAVPRSDEEGELLLAEFGLLDAKAAELRAAMDEDQALSILDEEITMLAVELPSLRDRLGLARSSVLVMSAEDQVLRARTLVRRSVIGVEEGIEFYARGTRMLVEDLGYCGKLVGKAVMGTTLRPREVLALRRTATDLLALPVCTVILIIPLTPVGHVLVFSFIQRVFPGFFPSQFSEERQETYKLYEAAKAQLGGENGEGFASDANGAAGAAAQVLPPDEVTAALARAMDATREGGNSRGGAKGLAFDDVLAQLETDVLTERDTLAAGAGSKGSGKGGTGGSEPDVAPGTPSGSSGEE</sequence>
<dbReference type="EMBL" id="HBHY01006040">
    <property type="protein sequence ID" value="CAE0132339.1"/>
    <property type="molecule type" value="Transcribed_RNA"/>
</dbReference>
<accession>A0A7S3F969</accession>
<evidence type="ECO:0000256" key="1">
    <source>
        <dbReference type="SAM" id="MobiDB-lite"/>
    </source>
</evidence>
<keyword evidence="2" id="KW-0472">Membrane</keyword>
<feature type="compositionally biased region" description="Basic and acidic residues" evidence="1">
    <location>
        <begin position="197"/>
        <end position="214"/>
    </location>
</feature>
<feature type="transmembrane region" description="Helical" evidence="2">
    <location>
        <begin position="560"/>
        <end position="585"/>
    </location>
</feature>
<feature type="region of interest" description="Disordered" evidence="1">
    <location>
        <begin position="683"/>
        <end position="720"/>
    </location>
</feature>
<dbReference type="AlphaFoldDB" id="A0A7S3F969"/>
<feature type="region of interest" description="Disordered" evidence="1">
    <location>
        <begin position="1"/>
        <end position="40"/>
    </location>
</feature>